<comment type="caution">
    <text evidence="3">The sequence shown here is derived from an EMBL/GenBank/DDBJ whole genome shotgun (WGS) entry which is preliminary data.</text>
</comment>
<dbReference type="RefSeq" id="WP_129148661.1">
    <property type="nucleotide sequence ID" value="NZ_PYAL01000001.1"/>
</dbReference>
<accession>A0A4Q1HNU0</accession>
<evidence type="ECO:0000256" key="2">
    <source>
        <dbReference type="ARBA" id="ARBA00022969"/>
    </source>
</evidence>
<evidence type="ECO:0000313" key="4">
    <source>
        <dbReference type="Proteomes" id="UP000290849"/>
    </source>
</evidence>
<dbReference type="OrthoDB" id="8738101at2"/>
<dbReference type="AlphaFoldDB" id="A0A4Q1HNU0"/>
<dbReference type="GO" id="GO:0030435">
    <property type="term" value="P:sporulation resulting in formation of a cellular spore"/>
    <property type="evidence" value="ECO:0007669"/>
    <property type="project" value="UniProtKB-KW"/>
</dbReference>
<dbReference type="Proteomes" id="UP000290849">
    <property type="component" value="Unassembled WGS sequence"/>
</dbReference>
<dbReference type="GO" id="GO:0003810">
    <property type="term" value="F:protein-glutamine gamma-glutamyltransferase activity"/>
    <property type="evidence" value="ECO:0007669"/>
    <property type="project" value="InterPro"/>
</dbReference>
<evidence type="ECO:0000313" key="3">
    <source>
        <dbReference type="EMBL" id="RXN92702.1"/>
    </source>
</evidence>
<keyword evidence="4" id="KW-1185">Reference proteome</keyword>
<name>A0A4Q1HNU0_9BURK</name>
<dbReference type="InterPro" id="IPR020916">
    <property type="entry name" value="Gln_gamma-glutamylTfrase_bac"/>
</dbReference>
<keyword evidence="1" id="KW-0808">Transferase</keyword>
<evidence type="ECO:0000256" key="1">
    <source>
        <dbReference type="ARBA" id="ARBA00022679"/>
    </source>
</evidence>
<dbReference type="Pfam" id="PF20085">
    <property type="entry name" value="TGL"/>
    <property type="match status" value="1"/>
</dbReference>
<gene>
    <name evidence="3" type="ORF">C7R54_02815</name>
</gene>
<keyword evidence="2" id="KW-0749">Sporulation</keyword>
<sequence length="397" mass="44567">MPISWSFPVSSSLPAPQAAGIEIFGAEPTAVAAERDRALAYLRELGLADVAEIQDEKQDEKQASEKNGAWLARLRLRPDIAAAWTPGFDTTGLRPLLDQRHPGDPERNLEREIVVALLAAPVAFRYPSHDELAAAVRIKRDIVQAAYKTELAFDTEQAERPADYWTYAEDTGFTVLPGKSLIEALRKASQPEDSGKLYSFSCYRATEYVTLLGIAQELARSNPALLAQLQRRWETRAIMSGLFHDVFLREYGSMEAPLPPKYYVPGDRLWFRNPDERSADAEGFEGSWVFYLGSGLFNNFWKHEQPFTLTTKCVEIYHWRDGVYVDAAGKTRLDESIVEAKVRVSLADPAEVERILKLMVRLREPRGVYVDGGCIDTTRECVRWVCPGTADLVIPPA</sequence>
<protein>
    <submittedName>
        <fullName evidence="3">Uncharacterized protein</fullName>
    </submittedName>
</protein>
<organism evidence="3 4">
    <name type="scientific">Achromobacter aloeverae</name>
    <dbReference type="NCBI Taxonomy" id="1750518"/>
    <lineage>
        <taxon>Bacteria</taxon>
        <taxon>Pseudomonadati</taxon>
        <taxon>Pseudomonadota</taxon>
        <taxon>Betaproteobacteria</taxon>
        <taxon>Burkholderiales</taxon>
        <taxon>Alcaligenaceae</taxon>
        <taxon>Achromobacter</taxon>
    </lineage>
</organism>
<dbReference type="EMBL" id="PYAL01000001">
    <property type="protein sequence ID" value="RXN92702.1"/>
    <property type="molecule type" value="Genomic_DNA"/>
</dbReference>
<reference evidence="3 4" key="1">
    <citation type="journal article" date="2017" name="Int. J. Syst. Evol. Microbiol.">
        <title>Achromobacter aloeverae sp. nov., isolated from the root of Aloe vera (L.) Burm.f.</title>
        <authorList>
            <person name="Kuncharoen N."/>
            <person name="Muramatsu Y."/>
            <person name="Shibata C."/>
            <person name="Kamakura Y."/>
            <person name="Nakagawa Y."/>
            <person name="Tanasupawat S."/>
        </authorList>
    </citation>
    <scope>NUCLEOTIDE SEQUENCE [LARGE SCALE GENOMIC DNA]</scope>
    <source>
        <strain evidence="3 4">AVA-1</strain>
    </source>
</reference>
<proteinExistence type="predicted"/>